<keyword evidence="3" id="KW-1185">Reference proteome</keyword>
<organism evidence="2 3">
    <name type="scientific">Senna tora</name>
    <dbReference type="NCBI Taxonomy" id="362788"/>
    <lineage>
        <taxon>Eukaryota</taxon>
        <taxon>Viridiplantae</taxon>
        <taxon>Streptophyta</taxon>
        <taxon>Embryophyta</taxon>
        <taxon>Tracheophyta</taxon>
        <taxon>Spermatophyta</taxon>
        <taxon>Magnoliopsida</taxon>
        <taxon>eudicotyledons</taxon>
        <taxon>Gunneridae</taxon>
        <taxon>Pentapetalae</taxon>
        <taxon>rosids</taxon>
        <taxon>fabids</taxon>
        <taxon>Fabales</taxon>
        <taxon>Fabaceae</taxon>
        <taxon>Caesalpinioideae</taxon>
        <taxon>Cassia clade</taxon>
        <taxon>Senna</taxon>
    </lineage>
</organism>
<dbReference type="PANTHER" id="PTHR35697:SF1">
    <property type="entry name" value="PROTEIN TRACHEARY ELEMENT DIFFERENTIATION-RELATED 7"/>
    <property type="match status" value="1"/>
</dbReference>
<dbReference type="EMBL" id="JAAIUW010000003">
    <property type="protein sequence ID" value="KAF7840096.1"/>
    <property type="molecule type" value="Genomic_DNA"/>
</dbReference>
<dbReference type="AlphaFoldDB" id="A0A834X836"/>
<dbReference type="OrthoDB" id="785473at2759"/>
<feature type="region of interest" description="Disordered" evidence="1">
    <location>
        <begin position="181"/>
        <end position="204"/>
    </location>
</feature>
<keyword evidence="2" id="KW-0675">Receptor</keyword>
<comment type="caution">
    <text evidence="2">The sequence shown here is derived from an EMBL/GenBank/DDBJ whole genome shotgun (WGS) entry which is preliminary data.</text>
</comment>
<feature type="compositionally biased region" description="Pro residues" evidence="1">
    <location>
        <begin position="55"/>
        <end position="108"/>
    </location>
</feature>
<feature type="compositionally biased region" description="Pro residues" evidence="1">
    <location>
        <begin position="15"/>
        <end position="47"/>
    </location>
</feature>
<evidence type="ECO:0000313" key="3">
    <source>
        <dbReference type="Proteomes" id="UP000634136"/>
    </source>
</evidence>
<accession>A0A834X836</accession>
<dbReference type="Proteomes" id="UP000634136">
    <property type="component" value="Unassembled WGS sequence"/>
</dbReference>
<keyword evidence="2" id="KW-0808">Transferase</keyword>
<dbReference type="InterPro" id="IPR044950">
    <property type="entry name" value="TED6/7"/>
</dbReference>
<dbReference type="GO" id="GO:0016301">
    <property type="term" value="F:kinase activity"/>
    <property type="evidence" value="ECO:0007669"/>
    <property type="project" value="UniProtKB-KW"/>
</dbReference>
<dbReference type="PANTHER" id="PTHR35697">
    <property type="entry name" value="OS08G0108300 PROTEIN"/>
    <property type="match status" value="1"/>
</dbReference>
<keyword evidence="2" id="KW-0418">Kinase</keyword>
<protein>
    <submittedName>
        <fullName evidence="2">Proline-rich receptor-like protein kinase PERK2</fullName>
    </submittedName>
</protein>
<proteinExistence type="predicted"/>
<sequence length="204" mass="22164">MASTQNYYDHYIPYFPQPPPHNNHPIPPPKVAPPRRSPLAVPPPSHPLTPLHNTPSPPKVPPPFHPVISSPPPFPVPATPPAHPSHPPPAPTVKPPPHPFLPPPPSPPSGHHSSTVIVVKKKVQKSEHVHVDEHVKVEEAIISGPHGEELKVLSIEEDVHIQQEVDKKSTIEGIHKQLAEGNLPKDLINSKASTSGSNDQHHKA</sequence>
<dbReference type="GO" id="GO:0009834">
    <property type="term" value="P:plant-type secondary cell wall biogenesis"/>
    <property type="evidence" value="ECO:0007669"/>
    <property type="project" value="InterPro"/>
</dbReference>
<evidence type="ECO:0000256" key="1">
    <source>
        <dbReference type="SAM" id="MobiDB-lite"/>
    </source>
</evidence>
<feature type="region of interest" description="Disordered" evidence="1">
    <location>
        <begin position="1"/>
        <end position="113"/>
    </location>
</feature>
<name>A0A834X836_9FABA</name>
<gene>
    <name evidence="2" type="ORF">G2W53_008578</name>
</gene>
<reference evidence="2" key="1">
    <citation type="submission" date="2020-09" db="EMBL/GenBank/DDBJ databases">
        <title>Genome-Enabled Discovery of Anthraquinone Biosynthesis in Senna tora.</title>
        <authorList>
            <person name="Kang S.-H."/>
            <person name="Pandey R.P."/>
            <person name="Lee C.-M."/>
            <person name="Sim J.-S."/>
            <person name="Jeong J.-T."/>
            <person name="Choi B.-S."/>
            <person name="Jung M."/>
            <person name="Ginzburg D."/>
            <person name="Zhao K."/>
            <person name="Won S.Y."/>
            <person name="Oh T.-J."/>
            <person name="Yu Y."/>
            <person name="Kim N.-H."/>
            <person name="Lee O.R."/>
            <person name="Lee T.-H."/>
            <person name="Bashyal P."/>
            <person name="Kim T.-S."/>
            <person name="Lee W.-H."/>
            <person name="Kawkins C."/>
            <person name="Kim C.-K."/>
            <person name="Kim J.S."/>
            <person name="Ahn B.O."/>
            <person name="Rhee S.Y."/>
            <person name="Sohng J.K."/>
        </authorList>
    </citation>
    <scope>NUCLEOTIDE SEQUENCE</scope>
    <source>
        <tissue evidence="2">Leaf</tissue>
    </source>
</reference>
<evidence type="ECO:0000313" key="2">
    <source>
        <dbReference type="EMBL" id="KAF7840096.1"/>
    </source>
</evidence>